<dbReference type="EMBL" id="PUHZ01000010">
    <property type="protein sequence ID" value="PQO46287.1"/>
    <property type="molecule type" value="Genomic_DNA"/>
</dbReference>
<protein>
    <recommendedName>
        <fullName evidence="3">Flagellar protein FliL</fullName>
    </recommendedName>
</protein>
<proteinExistence type="predicted"/>
<evidence type="ECO:0000313" key="1">
    <source>
        <dbReference type="EMBL" id="PQO46287.1"/>
    </source>
</evidence>
<reference evidence="1 2" key="1">
    <citation type="submission" date="2018-02" db="EMBL/GenBank/DDBJ databases">
        <title>Comparative genomes isolates from brazilian mangrove.</title>
        <authorList>
            <person name="Araujo J.E."/>
            <person name="Taketani R.G."/>
            <person name="Silva M.C.P."/>
            <person name="Loureco M.V."/>
            <person name="Andreote F.D."/>
        </authorList>
    </citation>
    <scope>NUCLEOTIDE SEQUENCE [LARGE SCALE GENOMIC DNA]</scope>
    <source>
        <strain evidence="1 2">Nap-Phe MGV</strain>
    </source>
</reference>
<dbReference type="Proteomes" id="UP000237819">
    <property type="component" value="Unassembled WGS sequence"/>
</dbReference>
<organism evidence="1 2">
    <name type="scientific">Blastopirellula marina</name>
    <dbReference type="NCBI Taxonomy" id="124"/>
    <lineage>
        <taxon>Bacteria</taxon>
        <taxon>Pseudomonadati</taxon>
        <taxon>Planctomycetota</taxon>
        <taxon>Planctomycetia</taxon>
        <taxon>Pirellulales</taxon>
        <taxon>Pirellulaceae</taxon>
        <taxon>Blastopirellula</taxon>
    </lineage>
</organism>
<sequence length="178" mass="20280">MASFHDLNLYVFPKVSCDPQANSMGSLPIETTRCVPGYRYAPLLVMLALVTTGCGTPYAGPEKDAKDKPDALVPVEIDLGKFDCTIPNSKTNSTILVDFHAFVKLPRYKSYELEEVLETHAHRFRHHLTLQIRKFDRTALNEPNLMKLRDALRNSLDELLPDNKVDMIGFYSYQFLEE</sequence>
<accession>A0A2S8GPD7</accession>
<comment type="caution">
    <text evidence="1">The sequence shown here is derived from an EMBL/GenBank/DDBJ whole genome shotgun (WGS) entry which is preliminary data.</text>
</comment>
<name>A0A2S8GPD7_9BACT</name>
<evidence type="ECO:0008006" key="3">
    <source>
        <dbReference type="Google" id="ProtNLM"/>
    </source>
</evidence>
<dbReference type="AlphaFoldDB" id="A0A2S8GPD7"/>
<evidence type="ECO:0000313" key="2">
    <source>
        <dbReference type="Proteomes" id="UP000237819"/>
    </source>
</evidence>
<gene>
    <name evidence="1" type="ORF">C5Y93_09900</name>
</gene>